<gene>
    <name evidence="2" type="ORF">HDC10113</name>
</gene>
<proteinExistence type="predicted"/>
<sequence length="240" mass="26339">MKGGKCRNITSSPVSFTLSSSSRTVFHPSIMFSAGTFRVLREYPKDLSCLDEKKDICLKPQIQITLQTLHGVLLPRISTLNPLSASIAPPTPGHIYHAYAAYAGLPDFPPGGRTGKRAILHCLRPANSKFPQPKTSNPDPKPTRQSRGSLNQIEPQPTPVFVTFSPGGRRRPAERPEIQPCHSTVGGALNATGELNEIPFLILIDCCKRCLTNVQLENGTATMALFPGLDTDWQFFKKFN</sequence>
<feature type="region of interest" description="Disordered" evidence="1">
    <location>
        <begin position="127"/>
        <end position="181"/>
    </location>
</feature>
<dbReference type="AlphaFoldDB" id="Q6IL78"/>
<accession>Q6IL78</accession>
<feature type="compositionally biased region" description="Polar residues" evidence="1">
    <location>
        <begin position="129"/>
        <end position="155"/>
    </location>
</feature>
<evidence type="ECO:0000313" key="2">
    <source>
        <dbReference type="EMBL" id="DAA02983.1"/>
    </source>
</evidence>
<organism evidence="2">
    <name type="scientific">Drosophila melanogaster</name>
    <name type="common">Fruit fly</name>
    <dbReference type="NCBI Taxonomy" id="7227"/>
    <lineage>
        <taxon>Eukaryota</taxon>
        <taxon>Metazoa</taxon>
        <taxon>Ecdysozoa</taxon>
        <taxon>Arthropoda</taxon>
        <taxon>Hexapoda</taxon>
        <taxon>Insecta</taxon>
        <taxon>Pterygota</taxon>
        <taxon>Neoptera</taxon>
        <taxon>Endopterygota</taxon>
        <taxon>Diptera</taxon>
        <taxon>Brachycera</taxon>
        <taxon>Muscomorpha</taxon>
        <taxon>Ephydroidea</taxon>
        <taxon>Drosophilidae</taxon>
        <taxon>Drosophila</taxon>
        <taxon>Sophophora</taxon>
    </lineage>
</organism>
<reference evidence="2" key="1">
    <citation type="journal article" date="2003" name="Genome Biol.">
        <title>An integrated gene annotation and transcriptional profiling approach towards the full gene content of the Drosophila genome.</title>
        <authorList>
            <person name="Hild M."/>
            <person name="Beckmann B."/>
            <person name="Haas S.A."/>
            <person name="Koch B."/>
            <person name="Solovyev V."/>
            <person name="Busold C."/>
            <person name="Fellenberg K."/>
            <person name="Boutros M."/>
            <person name="Vingron M."/>
            <person name="Sauer F."/>
            <person name="Hoheisel J.D."/>
            <person name="Paro R."/>
        </authorList>
    </citation>
    <scope>NUCLEOTIDE SEQUENCE</scope>
</reference>
<evidence type="ECO:0000256" key="1">
    <source>
        <dbReference type="SAM" id="MobiDB-lite"/>
    </source>
</evidence>
<dbReference type="EMBL" id="BK002138">
    <property type="protein sequence ID" value="DAA02983.1"/>
    <property type="molecule type" value="Genomic_DNA"/>
</dbReference>
<name>Q6IL78_DROME</name>
<protein>
    <submittedName>
        <fullName evidence="2">HDC10113</fullName>
    </submittedName>
</protein>